<proteinExistence type="predicted"/>
<keyword evidence="1" id="KW-0732">Signal</keyword>
<sequence length="194" mass="22238">MRKVVRTAAMIALLFTTTVGMANEPKLSVVPNENVKSFVYELDAQSGRTTIKFMDAEQNVIFFEAVEKGGYAKKFDLSKLKDGLYFFKSEDDLTTVSYTISVKGDDVEVIDRKENSKPVFRVKEKMVYLNLLNLNSEDVEIKVFDSSSRLVFSETREDEMVIEKAFDFTKAFEGEYTLVVKDSKETYYKEITVN</sequence>
<dbReference type="Proteomes" id="UP000740413">
    <property type="component" value="Unassembled WGS sequence"/>
</dbReference>
<evidence type="ECO:0008006" key="4">
    <source>
        <dbReference type="Google" id="ProtNLM"/>
    </source>
</evidence>
<evidence type="ECO:0000313" key="2">
    <source>
        <dbReference type="EMBL" id="MBT2161773.1"/>
    </source>
</evidence>
<name>A0ABS5WFN1_9FLAO</name>
<feature type="signal peptide" evidence="1">
    <location>
        <begin position="1"/>
        <end position="22"/>
    </location>
</feature>
<protein>
    <recommendedName>
        <fullName evidence="4">Por secretion system C-terminal sorting domain-containing protein</fullName>
    </recommendedName>
</protein>
<comment type="caution">
    <text evidence="2">The sequence shown here is derived from an EMBL/GenBank/DDBJ whole genome shotgun (WGS) entry which is preliminary data.</text>
</comment>
<accession>A0ABS5WFN1</accession>
<evidence type="ECO:0000256" key="1">
    <source>
        <dbReference type="SAM" id="SignalP"/>
    </source>
</evidence>
<organism evidence="2 3">
    <name type="scientific">Zobellia barbeyronii</name>
    <dbReference type="NCBI Taxonomy" id="2748009"/>
    <lineage>
        <taxon>Bacteria</taxon>
        <taxon>Pseudomonadati</taxon>
        <taxon>Bacteroidota</taxon>
        <taxon>Flavobacteriia</taxon>
        <taxon>Flavobacteriales</taxon>
        <taxon>Flavobacteriaceae</taxon>
        <taxon>Zobellia</taxon>
    </lineage>
</organism>
<dbReference type="RefSeq" id="WP_214611897.1">
    <property type="nucleotide sequence ID" value="NZ_JACATN010000003.1"/>
</dbReference>
<gene>
    <name evidence="2" type="ORF">HW347_10880</name>
</gene>
<feature type="chain" id="PRO_5046071918" description="Por secretion system C-terminal sorting domain-containing protein" evidence="1">
    <location>
        <begin position="23"/>
        <end position="194"/>
    </location>
</feature>
<keyword evidence="3" id="KW-1185">Reference proteome</keyword>
<reference evidence="3" key="1">
    <citation type="submission" date="2023-07" db="EMBL/GenBank/DDBJ databases">
        <title>Zobellia barbeyronii sp. nov., a new marine flavobacterium, isolated from green and red algae.</title>
        <authorList>
            <person name="Nedashkovskaya O.I."/>
            <person name="Otstavnykh N."/>
            <person name="Zhukova N."/>
            <person name="Guzev K."/>
            <person name="Chausova V."/>
            <person name="Tekutyeva L."/>
            <person name="Mikhailov V."/>
            <person name="Isaeva M."/>
        </authorList>
    </citation>
    <scope>NUCLEOTIDE SEQUENCE [LARGE SCALE GENOMIC DNA]</scope>
    <source>
        <strain evidence="3">KMM 6746</strain>
    </source>
</reference>
<evidence type="ECO:0000313" key="3">
    <source>
        <dbReference type="Proteomes" id="UP000740413"/>
    </source>
</evidence>
<dbReference type="EMBL" id="JACATN010000003">
    <property type="protein sequence ID" value="MBT2161773.1"/>
    <property type="molecule type" value="Genomic_DNA"/>
</dbReference>